<dbReference type="Gene3D" id="1.20.1530.20">
    <property type="match status" value="1"/>
</dbReference>
<dbReference type="InterPro" id="IPR004776">
    <property type="entry name" value="Mem_transp_PIN-like"/>
</dbReference>
<feature type="transmembrane region" description="Helical" evidence="8">
    <location>
        <begin position="249"/>
        <end position="268"/>
    </location>
</feature>
<evidence type="ECO:0000256" key="3">
    <source>
        <dbReference type="ARBA" id="ARBA00022448"/>
    </source>
</evidence>
<keyword evidence="4" id="KW-1003">Cell membrane</keyword>
<keyword evidence="5 8" id="KW-0812">Transmembrane</keyword>
<feature type="transmembrane region" description="Helical" evidence="8">
    <location>
        <begin position="146"/>
        <end position="170"/>
    </location>
</feature>
<dbReference type="GO" id="GO:0055085">
    <property type="term" value="P:transmembrane transport"/>
    <property type="evidence" value="ECO:0007669"/>
    <property type="project" value="InterPro"/>
</dbReference>
<evidence type="ECO:0000256" key="1">
    <source>
        <dbReference type="ARBA" id="ARBA00004651"/>
    </source>
</evidence>
<evidence type="ECO:0000256" key="5">
    <source>
        <dbReference type="ARBA" id="ARBA00022692"/>
    </source>
</evidence>
<evidence type="ECO:0000256" key="8">
    <source>
        <dbReference type="SAM" id="Phobius"/>
    </source>
</evidence>
<organism evidence="9 10">
    <name type="scientific">marine gamma proteobacterium HTCC2143</name>
    <dbReference type="NCBI Taxonomy" id="247633"/>
    <lineage>
        <taxon>Bacteria</taxon>
        <taxon>Pseudomonadati</taxon>
        <taxon>Pseudomonadota</taxon>
        <taxon>Gammaproteobacteria</taxon>
        <taxon>Cellvibrionales</taxon>
        <taxon>Spongiibacteraceae</taxon>
        <taxon>BD1-7 clade</taxon>
    </lineage>
</organism>
<reference evidence="9 10" key="1">
    <citation type="journal article" date="2010" name="J. Bacteriol.">
        <title>Genome sequence of the oligotrophic marine Gammaproteobacterium HTCC2143, isolated from the Oregon Coast.</title>
        <authorList>
            <person name="Oh H.M."/>
            <person name="Kang I."/>
            <person name="Ferriera S."/>
            <person name="Giovannoni S.J."/>
            <person name="Cho J.C."/>
        </authorList>
    </citation>
    <scope>NUCLEOTIDE SEQUENCE [LARGE SCALE GENOMIC DNA]</scope>
    <source>
        <strain evidence="9 10">HTCC2143</strain>
    </source>
</reference>
<feature type="transmembrane region" description="Helical" evidence="8">
    <location>
        <begin position="191"/>
        <end position="212"/>
    </location>
</feature>
<keyword evidence="7 8" id="KW-0472">Membrane</keyword>
<evidence type="ECO:0000313" key="9">
    <source>
        <dbReference type="EMBL" id="EAW29743.1"/>
    </source>
</evidence>
<gene>
    <name evidence="9" type="ORF">GP2143_11534</name>
</gene>
<evidence type="ECO:0000313" key="10">
    <source>
        <dbReference type="Proteomes" id="UP000004931"/>
    </source>
</evidence>
<feature type="transmembrane region" description="Helical" evidence="8">
    <location>
        <begin position="82"/>
        <end position="106"/>
    </location>
</feature>
<evidence type="ECO:0000256" key="2">
    <source>
        <dbReference type="ARBA" id="ARBA00010145"/>
    </source>
</evidence>
<dbReference type="PANTHER" id="PTHR36838:SF4">
    <property type="entry name" value="AUXIN EFFLUX CARRIER FAMILY PROTEIN"/>
    <property type="match status" value="1"/>
</dbReference>
<evidence type="ECO:0000256" key="6">
    <source>
        <dbReference type="ARBA" id="ARBA00022989"/>
    </source>
</evidence>
<keyword evidence="3" id="KW-0813">Transport</keyword>
<proteinExistence type="inferred from homology"/>
<dbReference type="GO" id="GO:0005886">
    <property type="term" value="C:plasma membrane"/>
    <property type="evidence" value="ECO:0007669"/>
    <property type="project" value="UniProtKB-SubCell"/>
</dbReference>
<keyword evidence="6 8" id="KW-1133">Transmembrane helix</keyword>
<evidence type="ECO:0000256" key="7">
    <source>
        <dbReference type="ARBA" id="ARBA00023136"/>
    </source>
</evidence>
<feature type="transmembrane region" description="Helical" evidence="8">
    <location>
        <begin position="118"/>
        <end position="140"/>
    </location>
</feature>
<feature type="transmembrane region" description="Helical" evidence="8">
    <location>
        <begin position="307"/>
        <end position="330"/>
    </location>
</feature>
<dbReference type="Pfam" id="PF03547">
    <property type="entry name" value="Mem_trans"/>
    <property type="match status" value="2"/>
</dbReference>
<accession>A0YHF5</accession>
<name>A0YHF5_9GAMM</name>
<dbReference type="eggNOG" id="COG0679">
    <property type="taxonomic scope" value="Bacteria"/>
</dbReference>
<keyword evidence="10" id="KW-1185">Reference proteome</keyword>
<dbReference type="AlphaFoldDB" id="A0YHF5"/>
<protein>
    <submittedName>
        <fullName evidence="9">Predicted Permease</fullName>
    </submittedName>
</protein>
<feature type="transmembrane region" description="Helical" evidence="8">
    <location>
        <begin position="57"/>
        <end position="76"/>
    </location>
</feature>
<comment type="caution">
    <text evidence="9">The sequence shown here is derived from an EMBL/GenBank/DDBJ whole genome shotgun (WGS) entry which is preliminary data.</text>
</comment>
<dbReference type="STRING" id="247633.GP2143_11534"/>
<comment type="subcellular location">
    <subcellularLocation>
        <location evidence="1">Cell membrane</location>
        <topology evidence="1">Multi-pass membrane protein</topology>
    </subcellularLocation>
</comment>
<evidence type="ECO:0000256" key="4">
    <source>
        <dbReference type="ARBA" id="ARBA00022475"/>
    </source>
</evidence>
<dbReference type="PANTHER" id="PTHR36838">
    <property type="entry name" value="AUXIN EFFLUX CARRIER FAMILY PROTEIN"/>
    <property type="match status" value="1"/>
</dbReference>
<feature type="transmembrane region" description="Helical" evidence="8">
    <location>
        <begin position="274"/>
        <end position="295"/>
    </location>
</feature>
<dbReference type="Proteomes" id="UP000004931">
    <property type="component" value="Unassembled WGS sequence"/>
</dbReference>
<sequence length="333" mass="35953">MLPSVRHQLAPEEEKPHMNVSETFLYTAEIVAPVFLIVFIGIYLTKKKLIDQHFITVSSKLVFTVTLPTLLFINVVQTDFDLVFNAGQIGVSIVATLLSFILVWYLSGAVVNRADRGVFTQGACRGNLGIIGLALCINMYGSEGLASASLVLAIIIPLYNVLSVIVLNLSHHQHGQLPWKKIVGEIAKNPLIIAVCLALPFSLMQVQIPTLFINTGDYLARMTLPLALLGIGGTLSLKELKTTSTASIASTLLKTLILPALCTLGAYLWGLRGIHLGVLYLLFSSPTATVSFIMVRSMGGNSSLAANMILLSTFGSLLSLSGGIYLLHLYQLI</sequence>
<dbReference type="InterPro" id="IPR038770">
    <property type="entry name" value="Na+/solute_symporter_sf"/>
</dbReference>
<comment type="similarity">
    <text evidence="2">Belongs to the auxin efflux carrier (TC 2.A.69) family.</text>
</comment>
<dbReference type="EMBL" id="AAVT01000016">
    <property type="protein sequence ID" value="EAW29743.1"/>
    <property type="molecule type" value="Genomic_DNA"/>
</dbReference>
<feature type="transmembrane region" description="Helical" evidence="8">
    <location>
        <begin position="24"/>
        <end position="45"/>
    </location>
</feature>